<gene>
    <name evidence="2" type="ORF">FJQ89_16170</name>
</gene>
<evidence type="ECO:0000259" key="1">
    <source>
        <dbReference type="Pfam" id="PF01370"/>
    </source>
</evidence>
<keyword evidence="3" id="KW-1185">Reference proteome</keyword>
<dbReference type="PANTHER" id="PTHR43245:SF58">
    <property type="entry name" value="BLL5923 PROTEIN"/>
    <property type="match status" value="1"/>
</dbReference>
<dbReference type="InterPro" id="IPR050177">
    <property type="entry name" value="Lipid_A_modif_metabolic_enz"/>
</dbReference>
<feature type="domain" description="NAD-dependent epimerase/dehydratase" evidence="1">
    <location>
        <begin position="2"/>
        <end position="227"/>
    </location>
</feature>
<dbReference type="OrthoDB" id="9801056at2"/>
<dbReference type="Proteomes" id="UP000316665">
    <property type="component" value="Chromosome"/>
</dbReference>
<organism evidence="2 3">
    <name type="scientific">Janthinobacterium tructae</name>
    <dbReference type="NCBI Taxonomy" id="2590869"/>
    <lineage>
        <taxon>Bacteria</taxon>
        <taxon>Pseudomonadati</taxon>
        <taxon>Pseudomonadota</taxon>
        <taxon>Betaproteobacteria</taxon>
        <taxon>Burkholderiales</taxon>
        <taxon>Oxalobacteraceae</taxon>
        <taxon>Janthinobacterium</taxon>
    </lineage>
</organism>
<dbReference type="InterPro" id="IPR036291">
    <property type="entry name" value="NAD(P)-bd_dom_sf"/>
</dbReference>
<dbReference type="SUPFAM" id="SSF51735">
    <property type="entry name" value="NAD(P)-binding Rossmann-fold domains"/>
    <property type="match status" value="1"/>
</dbReference>
<dbReference type="Gene3D" id="3.40.50.720">
    <property type="entry name" value="NAD(P)-binding Rossmann-like Domain"/>
    <property type="match status" value="1"/>
</dbReference>
<reference evidence="2 3" key="1">
    <citation type="submission" date="2019-06" db="EMBL/GenBank/DDBJ databases">
        <title>Complete genome sequence of Janthinobacterium sp. SNU WT3 isolated from diseased rainbow trout.</title>
        <authorList>
            <person name="Oh W.T."/>
            <person name="Park S.C."/>
        </authorList>
    </citation>
    <scope>NUCLEOTIDE SEQUENCE [LARGE SCALE GENOMIC DNA]</scope>
    <source>
        <strain evidence="2 3">SNU WT3</strain>
    </source>
</reference>
<dbReference type="KEGG" id="jas:FJQ89_16170"/>
<dbReference type="Pfam" id="PF01370">
    <property type="entry name" value="Epimerase"/>
    <property type="match status" value="1"/>
</dbReference>
<dbReference type="CDD" id="cd05232">
    <property type="entry name" value="UDP_G4E_4_SDR_e"/>
    <property type="match status" value="1"/>
</dbReference>
<dbReference type="AlphaFoldDB" id="A0A4Y6RFT7"/>
<evidence type="ECO:0000313" key="3">
    <source>
        <dbReference type="Proteomes" id="UP000316665"/>
    </source>
</evidence>
<dbReference type="PANTHER" id="PTHR43245">
    <property type="entry name" value="BIFUNCTIONAL POLYMYXIN RESISTANCE PROTEIN ARNA"/>
    <property type="match status" value="1"/>
</dbReference>
<name>A0A4Y6RFT7_9BURK</name>
<dbReference type="RefSeq" id="WP_141170916.1">
    <property type="nucleotide sequence ID" value="NZ_CP041185.1"/>
</dbReference>
<accession>A0A4Y6RFT7</accession>
<sequence>MILVTGGTGFVGSSVLTRLVQEGSNSVRAAVRHADAVVPFGVEKVVVSDLAVDTDWTAALYGVTEVVHSAARVHIMDDTAADPLEEFRRVNVQGTLALARQAAAAGVRRFVFVSSIKVNGEVTVPGTAFAADDVPAPVDAYGISKMEAEQGLRALETRTGMEVCIIRPPLIYGPGVRANFAVMMRWLGRSLPLPLGAIHNQRSLVALDNIVDLLITCVRHPGAAGQTFLVSDGQDTSTTELLQRMGRAMGCPARLVPVPASLLKLAAGMLGKQDVAQRLCGSLQVDIEKTRRILGWQPPLTLDQGLEKTAKGNDNEKTV</sequence>
<dbReference type="InterPro" id="IPR001509">
    <property type="entry name" value="Epimerase_deHydtase"/>
</dbReference>
<dbReference type="EMBL" id="CP041185">
    <property type="protein sequence ID" value="QDG71783.1"/>
    <property type="molecule type" value="Genomic_DNA"/>
</dbReference>
<evidence type="ECO:0000313" key="2">
    <source>
        <dbReference type="EMBL" id="QDG71783.1"/>
    </source>
</evidence>
<proteinExistence type="predicted"/>
<protein>
    <submittedName>
        <fullName evidence="2">SDR family oxidoreductase</fullName>
    </submittedName>
</protein>